<name>A0A7W7ZBJ5_9BACT</name>
<evidence type="ECO:0000313" key="3">
    <source>
        <dbReference type="Proteomes" id="UP000540989"/>
    </source>
</evidence>
<dbReference type="Gene3D" id="3.30.1360.180">
    <property type="match status" value="1"/>
</dbReference>
<sequence length="423" mass="46844">MMRDLRVLLLAAIFTASCAAAQEITPVIRVDNPPNTAEQQAKHYVILVSLDGFRYDYPAKYGAPHLQSMAVDGASAPQGMLPSFPSLTFPNHLTLVTGLYPEHHGIVANSFYDPSRTPDEGQTYVYKSKTNTEGSWYSGVPLWSLAEQQGMRAACFFWPGSEAEIAGKRPSYYEKFDDKLDDAKRVDQVIAWLSLPPEQRPHFITMYFSNVDHAGHTYGPDSEEVRAAVHHVDDTIGDLQAKLAALKLPVDLIVVADHGMVKVQGDPIDLSTFADLSEAHTEGSLIYAKDEVAAEKIYEQFKAHPDPRFSVYRRANLPKDLHYDSNPREGDPVVVPNGPYELRTKPPAANWVNNKGEHGYDPVKMPEMKAIFFAEGPDIKPGTKVATFRNVAVYPFLARILGLTPPETDGQMGTLVPALKAHK</sequence>
<dbReference type="Gene3D" id="3.40.720.10">
    <property type="entry name" value="Alkaline Phosphatase, subunit A"/>
    <property type="match status" value="1"/>
</dbReference>
<evidence type="ECO:0000313" key="2">
    <source>
        <dbReference type="EMBL" id="MBB5056579.1"/>
    </source>
</evidence>
<dbReference type="SUPFAM" id="SSF53649">
    <property type="entry name" value="Alkaline phosphatase-like"/>
    <property type="match status" value="1"/>
</dbReference>
<feature type="signal peptide" evidence="1">
    <location>
        <begin position="1"/>
        <end position="21"/>
    </location>
</feature>
<dbReference type="EC" id="3.1.3.1" evidence="2"/>
<dbReference type="RefSeq" id="WP_184214599.1">
    <property type="nucleotide sequence ID" value="NZ_JACHIP010000002.1"/>
</dbReference>
<dbReference type="PANTHER" id="PTHR10151">
    <property type="entry name" value="ECTONUCLEOTIDE PYROPHOSPHATASE/PHOSPHODIESTERASE"/>
    <property type="match status" value="1"/>
</dbReference>
<dbReference type="AlphaFoldDB" id="A0A7W7ZBJ5"/>
<feature type="chain" id="PRO_5031507618" evidence="1">
    <location>
        <begin position="22"/>
        <end position="423"/>
    </location>
</feature>
<dbReference type="Pfam" id="PF01663">
    <property type="entry name" value="Phosphodiest"/>
    <property type="match status" value="1"/>
</dbReference>
<dbReference type="PANTHER" id="PTHR10151:SF120">
    <property type="entry name" value="BIS(5'-ADENOSYL)-TRIPHOSPHATASE"/>
    <property type="match status" value="1"/>
</dbReference>
<dbReference type="Proteomes" id="UP000540989">
    <property type="component" value="Unassembled WGS sequence"/>
</dbReference>
<protein>
    <submittedName>
        <fullName evidence="2">Alkaline phosphatase D</fullName>
        <ecNumber evidence="2">3.1.3.1</ecNumber>
    </submittedName>
</protein>
<dbReference type="InterPro" id="IPR002591">
    <property type="entry name" value="Phosphodiest/P_Trfase"/>
</dbReference>
<organism evidence="2 3">
    <name type="scientific">Granulicella aggregans</name>
    <dbReference type="NCBI Taxonomy" id="474949"/>
    <lineage>
        <taxon>Bacteria</taxon>
        <taxon>Pseudomonadati</taxon>
        <taxon>Acidobacteriota</taxon>
        <taxon>Terriglobia</taxon>
        <taxon>Terriglobales</taxon>
        <taxon>Acidobacteriaceae</taxon>
        <taxon>Granulicella</taxon>
    </lineage>
</organism>
<reference evidence="2 3" key="1">
    <citation type="submission" date="2020-08" db="EMBL/GenBank/DDBJ databases">
        <title>Genomic Encyclopedia of Type Strains, Phase IV (KMG-V): Genome sequencing to study the core and pangenomes of soil and plant-associated prokaryotes.</title>
        <authorList>
            <person name="Whitman W."/>
        </authorList>
    </citation>
    <scope>NUCLEOTIDE SEQUENCE [LARGE SCALE GENOMIC DNA]</scope>
    <source>
        <strain evidence="2 3">M8UP14</strain>
    </source>
</reference>
<dbReference type="InterPro" id="IPR017850">
    <property type="entry name" value="Alkaline_phosphatase_core_sf"/>
</dbReference>
<gene>
    <name evidence="2" type="ORF">HDF16_001264</name>
</gene>
<keyword evidence="3" id="KW-1185">Reference proteome</keyword>
<dbReference type="GO" id="GO:0004035">
    <property type="term" value="F:alkaline phosphatase activity"/>
    <property type="evidence" value="ECO:0007669"/>
    <property type="project" value="UniProtKB-EC"/>
</dbReference>
<comment type="caution">
    <text evidence="2">The sequence shown here is derived from an EMBL/GenBank/DDBJ whole genome shotgun (WGS) entry which is preliminary data.</text>
</comment>
<dbReference type="CDD" id="cd16018">
    <property type="entry name" value="Enpp"/>
    <property type="match status" value="1"/>
</dbReference>
<evidence type="ECO:0000256" key="1">
    <source>
        <dbReference type="SAM" id="SignalP"/>
    </source>
</evidence>
<keyword evidence="1" id="KW-0732">Signal</keyword>
<proteinExistence type="predicted"/>
<keyword evidence="2" id="KW-0378">Hydrolase</keyword>
<accession>A0A7W7ZBJ5</accession>
<dbReference type="PROSITE" id="PS51257">
    <property type="entry name" value="PROKAR_LIPOPROTEIN"/>
    <property type="match status" value="1"/>
</dbReference>
<dbReference type="EMBL" id="JACHIP010000002">
    <property type="protein sequence ID" value="MBB5056579.1"/>
    <property type="molecule type" value="Genomic_DNA"/>
</dbReference>